<protein>
    <submittedName>
        <fullName evidence="1">Uncharacterized protein</fullName>
    </submittedName>
</protein>
<evidence type="ECO:0000313" key="1">
    <source>
        <dbReference type="EMBL" id="MCI53047.1"/>
    </source>
</evidence>
<proteinExistence type="predicted"/>
<dbReference type="Proteomes" id="UP000265520">
    <property type="component" value="Unassembled WGS sequence"/>
</dbReference>
<evidence type="ECO:0000313" key="2">
    <source>
        <dbReference type="Proteomes" id="UP000265520"/>
    </source>
</evidence>
<comment type="caution">
    <text evidence="1">The sequence shown here is derived from an EMBL/GenBank/DDBJ whole genome shotgun (WGS) entry which is preliminary data.</text>
</comment>
<reference evidence="1 2" key="1">
    <citation type="journal article" date="2018" name="Front. Plant Sci.">
        <title>Red Clover (Trifolium pratense) and Zigzag Clover (T. medium) - A Picture of Genomic Similarities and Differences.</title>
        <authorList>
            <person name="Dluhosova J."/>
            <person name="Istvanek J."/>
            <person name="Nedelnik J."/>
            <person name="Repkova J."/>
        </authorList>
    </citation>
    <scope>NUCLEOTIDE SEQUENCE [LARGE SCALE GENOMIC DNA]</scope>
    <source>
        <strain evidence="2">cv. 10/8</strain>
        <tissue evidence="1">Leaf</tissue>
    </source>
</reference>
<feature type="non-terminal residue" evidence="1">
    <location>
        <position position="1"/>
    </location>
</feature>
<keyword evidence="2" id="KW-1185">Reference proteome</keyword>
<dbReference type="EMBL" id="LXQA010456939">
    <property type="protein sequence ID" value="MCI53047.1"/>
    <property type="molecule type" value="Genomic_DNA"/>
</dbReference>
<name>A0A392SX98_9FABA</name>
<sequence>TDTINKDNDTSDTVTVANMDILGVPSTIPQESTVQSDLDELYTALEIDPSCEILLVNVVFVMFVVRSMQLF</sequence>
<accession>A0A392SX98</accession>
<dbReference type="AlphaFoldDB" id="A0A392SX98"/>
<organism evidence="1 2">
    <name type="scientific">Trifolium medium</name>
    <dbReference type="NCBI Taxonomy" id="97028"/>
    <lineage>
        <taxon>Eukaryota</taxon>
        <taxon>Viridiplantae</taxon>
        <taxon>Streptophyta</taxon>
        <taxon>Embryophyta</taxon>
        <taxon>Tracheophyta</taxon>
        <taxon>Spermatophyta</taxon>
        <taxon>Magnoliopsida</taxon>
        <taxon>eudicotyledons</taxon>
        <taxon>Gunneridae</taxon>
        <taxon>Pentapetalae</taxon>
        <taxon>rosids</taxon>
        <taxon>fabids</taxon>
        <taxon>Fabales</taxon>
        <taxon>Fabaceae</taxon>
        <taxon>Papilionoideae</taxon>
        <taxon>50 kb inversion clade</taxon>
        <taxon>NPAAA clade</taxon>
        <taxon>Hologalegina</taxon>
        <taxon>IRL clade</taxon>
        <taxon>Trifolieae</taxon>
        <taxon>Trifolium</taxon>
    </lineage>
</organism>